<dbReference type="Pfam" id="PF00435">
    <property type="entry name" value="Spectrin"/>
    <property type="match status" value="1"/>
</dbReference>
<evidence type="ECO:0000313" key="2">
    <source>
        <dbReference type="EMBL" id="CAF5116204.1"/>
    </source>
</evidence>
<accession>A0A8S3FD39</accession>
<evidence type="ECO:0008006" key="4">
    <source>
        <dbReference type="Google" id="ProtNLM"/>
    </source>
</evidence>
<feature type="coiled-coil region" evidence="1">
    <location>
        <begin position="41"/>
        <end position="68"/>
    </location>
</feature>
<evidence type="ECO:0000313" key="3">
    <source>
        <dbReference type="Proteomes" id="UP000676336"/>
    </source>
</evidence>
<dbReference type="EMBL" id="CAJOBI010257665">
    <property type="protein sequence ID" value="CAF5116204.1"/>
    <property type="molecule type" value="Genomic_DNA"/>
</dbReference>
<keyword evidence="1" id="KW-0175">Coiled coil</keyword>
<organism evidence="2 3">
    <name type="scientific">Rotaria magnacalcarata</name>
    <dbReference type="NCBI Taxonomy" id="392030"/>
    <lineage>
        <taxon>Eukaryota</taxon>
        <taxon>Metazoa</taxon>
        <taxon>Spiralia</taxon>
        <taxon>Gnathifera</taxon>
        <taxon>Rotifera</taxon>
        <taxon>Eurotatoria</taxon>
        <taxon>Bdelloidea</taxon>
        <taxon>Philodinida</taxon>
        <taxon>Philodinidae</taxon>
        <taxon>Rotaria</taxon>
    </lineage>
</organism>
<dbReference type="Proteomes" id="UP000676336">
    <property type="component" value="Unassembled WGS sequence"/>
</dbReference>
<gene>
    <name evidence="2" type="ORF">SMN809_LOCUS62304</name>
</gene>
<evidence type="ECO:0000256" key="1">
    <source>
        <dbReference type="SAM" id="Coils"/>
    </source>
</evidence>
<name>A0A8S3FD39_9BILA</name>
<reference evidence="2" key="1">
    <citation type="submission" date="2021-02" db="EMBL/GenBank/DDBJ databases">
        <authorList>
            <person name="Nowell W R."/>
        </authorList>
    </citation>
    <scope>NUCLEOTIDE SEQUENCE</scope>
</reference>
<dbReference type="SMART" id="SM00150">
    <property type="entry name" value="SPEC"/>
    <property type="match status" value="1"/>
</dbReference>
<dbReference type="InterPro" id="IPR018159">
    <property type="entry name" value="Spectrin/alpha-actinin"/>
</dbReference>
<feature type="non-terminal residue" evidence="2">
    <location>
        <position position="1"/>
    </location>
</feature>
<dbReference type="AlphaFoldDB" id="A0A8S3FD39"/>
<comment type="caution">
    <text evidence="2">The sequence shown here is derived from an EMBL/GenBank/DDBJ whole genome shotgun (WGS) entry which is preliminary data.</text>
</comment>
<dbReference type="InterPro" id="IPR002017">
    <property type="entry name" value="Spectrin_repeat"/>
</dbReference>
<protein>
    <recommendedName>
        <fullName evidence="4">Dystrophin</fullName>
    </recommendedName>
</protein>
<sequence>LHKMLMKLQIDQIESFDTWLSLAEKRIASQLNSMEQDLPGVERQYRLLAQLQDELVAQQQMTESLQNMVIVVDDSSVNGTNSLTSKYTSTDIENKLSNLSERWANICTFVQNRWILLQEVKIELEQVKFNLEKFIRWITRKEDEVAKMIAEPHLSDTDVLMQQAHAIKVT</sequence>
<dbReference type="SUPFAM" id="SSF46966">
    <property type="entry name" value="Spectrin repeat"/>
    <property type="match status" value="2"/>
</dbReference>
<dbReference type="Gene3D" id="1.20.58.60">
    <property type="match status" value="1"/>
</dbReference>
<proteinExistence type="predicted"/>